<proteinExistence type="predicted"/>
<evidence type="ECO:0000313" key="2">
    <source>
        <dbReference type="Proteomes" id="UP001182908"/>
    </source>
</evidence>
<organism evidence="1 2">
    <name type="scientific">Methanolobus sediminis</name>
    <dbReference type="NCBI Taxonomy" id="3072978"/>
    <lineage>
        <taxon>Archaea</taxon>
        <taxon>Methanobacteriati</taxon>
        <taxon>Methanobacteriota</taxon>
        <taxon>Stenosarchaea group</taxon>
        <taxon>Methanomicrobia</taxon>
        <taxon>Methanosarcinales</taxon>
        <taxon>Methanosarcinaceae</taxon>
        <taxon>Methanolobus</taxon>
    </lineage>
</organism>
<dbReference type="AlphaFoldDB" id="A0AA51ULW0"/>
<keyword evidence="2" id="KW-1185">Reference proteome</keyword>
<evidence type="ECO:0000313" key="1">
    <source>
        <dbReference type="EMBL" id="WMW25755.1"/>
    </source>
</evidence>
<gene>
    <name evidence="1" type="ORF">RE474_03280</name>
</gene>
<reference evidence="1 2" key="1">
    <citation type="submission" date="2023-08" db="EMBL/GenBank/DDBJ databases">
        <title>Methanolobus mangrovi sp. nov. and Methanolobus sediminis sp. nov, two novel methylotrophic methanogens isolated from mangrove sediments in China.</title>
        <authorList>
            <person name="Zhou J."/>
        </authorList>
    </citation>
    <scope>NUCLEOTIDE SEQUENCE [LARGE SCALE GENOMIC DNA]</scope>
    <source>
        <strain evidence="1 2">FTZ6</strain>
    </source>
</reference>
<dbReference type="Proteomes" id="UP001182908">
    <property type="component" value="Chromosome"/>
</dbReference>
<dbReference type="EMBL" id="CP133592">
    <property type="protein sequence ID" value="WMW25755.1"/>
    <property type="molecule type" value="Genomic_DNA"/>
</dbReference>
<dbReference type="KEGG" id="mseb:RE474_03280"/>
<sequence length="88" mass="10363">MRKIEQAYTPPKLELNGMPYEEYVKPQKERSYPYNRLDGGYPINKDNVSFMQKLKWKLGIHDRVGYLDTDRQQFVRTSSIVCGKMADS</sequence>
<accession>A0AA51ULW0</accession>
<dbReference type="GeneID" id="84231707"/>
<name>A0AA51ULW0_9EURY</name>
<protein>
    <submittedName>
        <fullName evidence="1">Uncharacterized protein</fullName>
    </submittedName>
</protein>
<dbReference type="RefSeq" id="WP_309311557.1">
    <property type="nucleotide sequence ID" value="NZ_CP133592.1"/>
</dbReference>